<sequence>MKKKMYFVVLCEDKDMSGKLRSRTRPAHLQYLQPYRDKILLAGPLLQDGSEESAGGLIIIDLPDYDAAVSFAQNDPYALAGLFARIEVRAWRKVIPA</sequence>
<organism evidence="3 4">
    <name type="scientific">Mesorhizobium argentiipisi</name>
    <dbReference type="NCBI Taxonomy" id="3015175"/>
    <lineage>
        <taxon>Bacteria</taxon>
        <taxon>Pseudomonadati</taxon>
        <taxon>Pseudomonadota</taxon>
        <taxon>Alphaproteobacteria</taxon>
        <taxon>Hyphomicrobiales</taxon>
        <taxon>Phyllobacteriaceae</taxon>
        <taxon>Mesorhizobium</taxon>
    </lineage>
</organism>
<evidence type="ECO:0000259" key="2">
    <source>
        <dbReference type="Pfam" id="PF03795"/>
    </source>
</evidence>
<dbReference type="PANTHER" id="PTHR33606:SF3">
    <property type="entry name" value="PROTEIN YCII"/>
    <property type="match status" value="1"/>
</dbReference>
<dbReference type="InterPro" id="IPR051807">
    <property type="entry name" value="Sec-metab_biosynth-assoc"/>
</dbReference>
<keyword evidence="4" id="KW-1185">Reference proteome</keyword>
<protein>
    <submittedName>
        <fullName evidence="3">YciI family protein</fullName>
    </submittedName>
</protein>
<comment type="similarity">
    <text evidence="1">Belongs to the YciI family.</text>
</comment>
<dbReference type="RefSeq" id="WP_337092949.1">
    <property type="nucleotide sequence ID" value="NZ_JAPYKO010000005.1"/>
</dbReference>
<dbReference type="SUPFAM" id="SSF54909">
    <property type="entry name" value="Dimeric alpha+beta barrel"/>
    <property type="match status" value="1"/>
</dbReference>
<dbReference type="EMBL" id="JAPYKO010000005">
    <property type="protein sequence ID" value="MEI9402573.1"/>
    <property type="molecule type" value="Genomic_DNA"/>
</dbReference>
<gene>
    <name evidence="3" type="ORF">O7A05_10440</name>
</gene>
<dbReference type="Proteomes" id="UP001366503">
    <property type="component" value="Unassembled WGS sequence"/>
</dbReference>
<dbReference type="Pfam" id="PF03795">
    <property type="entry name" value="YCII"/>
    <property type="match status" value="1"/>
</dbReference>
<name>A0ABU8KC61_9HYPH</name>
<reference evidence="3 4" key="1">
    <citation type="submission" date="2022-12" db="EMBL/GenBank/DDBJ databases">
        <authorList>
            <person name="Muema E."/>
        </authorList>
    </citation>
    <scope>NUCLEOTIDE SEQUENCE [LARGE SCALE GENOMIC DNA]</scope>
    <source>
        <strain evidence="4">1330</strain>
    </source>
</reference>
<accession>A0ABU8KC61</accession>
<dbReference type="InterPro" id="IPR005545">
    <property type="entry name" value="YCII"/>
</dbReference>
<proteinExistence type="inferred from homology"/>
<feature type="domain" description="YCII-related" evidence="2">
    <location>
        <begin position="5"/>
        <end position="92"/>
    </location>
</feature>
<dbReference type="PANTHER" id="PTHR33606">
    <property type="entry name" value="PROTEIN YCII"/>
    <property type="match status" value="1"/>
</dbReference>
<comment type="caution">
    <text evidence="3">The sequence shown here is derived from an EMBL/GenBank/DDBJ whole genome shotgun (WGS) entry which is preliminary data.</text>
</comment>
<evidence type="ECO:0000256" key="1">
    <source>
        <dbReference type="ARBA" id="ARBA00007689"/>
    </source>
</evidence>
<dbReference type="Gene3D" id="3.30.70.1060">
    <property type="entry name" value="Dimeric alpha+beta barrel"/>
    <property type="match status" value="1"/>
</dbReference>
<dbReference type="InterPro" id="IPR011008">
    <property type="entry name" value="Dimeric_a/b-barrel"/>
</dbReference>
<evidence type="ECO:0000313" key="3">
    <source>
        <dbReference type="EMBL" id="MEI9402573.1"/>
    </source>
</evidence>
<evidence type="ECO:0000313" key="4">
    <source>
        <dbReference type="Proteomes" id="UP001366503"/>
    </source>
</evidence>